<name>A0A3M7R0I2_BRAPC</name>
<keyword evidence="2" id="KW-1185">Reference proteome</keyword>
<dbReference type="AlphaFoldDB" id="A0A3M7R0I2"/>
<comment type="caution">
    <text evidence="1">The sequence shown here is derived from an EMBL/GenBank/DDBJ whole genome shotgun (WGS) entry which is preliminary data.</text>
</comment>
<sequence>MKITEYFTDFFTALTEPSEYGDKKAPITESVAKVAFKTSDSNHSFSKLAAGSLNKRYKSSKL</sequence>
<gene>
    <name evidence="1" type="ORF">BpHYR1_003195</name>
</gene>
<reference evidence="1 2" key="1">
    <citation type="journal article" date="2018" name="Sci. Rep.">
        <title>Genomic signatures of local adaptation to the degree of environmental predictability in rotifers.</title>
        <authorList>
            <person name="Franch-Gras L."/>
            <person name="Hahn C."/>
            <person name="Garcia-Roger E.M."/>
            <person name="Carmona M.J."/>
            <person name="Serra M."/>
            <person name="Gomez A."/>
        </authorList>
    </citation>
    <scope>NUCLEOTIDE SEQUENCE [LARGE SCALE GENOMIC DNA]</scope>
    <source>
        <strain evidence="1">HYR1</strain>
    </source>
</reference>
<accession>A0A3M7R0I2</accession>
<evidence type="ECO:0000313" key="2">
    <source>
        <dbReference type="Proteomes" id="UP000276133"/>
    </source>
</evidence>
<dbReference type="EMBL" id="REGN01004599">
    <property type="protein sequence ID" value="RNA16884.1"/>
    <property type="molecule type" value="Genomic_DNA"/>
</dbReference>
<organism evidence="1 2">
    <name type="scientific">Brachionus plicatilis</name>
    <name type="common">Marine rotifer</name>
    <name type="synonym">Brachionus muelleri</name>
    <dbReference type="NCBI Taxonomy" id="10195"/>
    <lineage>
        <taxon>Eukaryota</taxon>
        <taxon>Metazoa</taxon>
        <taxon>Spiralia</taxon>
        <taxon>Gnathifera</taxon>
        <taxon>Rotifera</taxon>
        <taxon>Eurotatoria</taxon>
        <taxon>Monogononta</taxon>
        <taxon>Pseudotrocha</taxon>
        <taxon>Ploima</taxon>
        <taxon>Brachionidae</taxon>
        <taxon>Brachionus</taxon>
    </lineage>
</organism>
<dbReference type="Proteomes" id="UP000276133">
    <property type="component" value="Unassembled WGS sequence"/>
</dbReference>
<proteinExistence type="predicted"/>
<protein>
    <submittedName>
        <fullName evidence="1">Uncharacterized protein</fullName>
    </submittedName>
</protein>
<evidence type="ECO:0000313" key="1">
    <source>
        <dbReference type="EMBL" id="RNA16884.1"/>
    </source>
</evidence>